<dbReference type="EMBL" id="CM042012">
    <property type="protein sequence ID" value="KAI3752354.1"/>
    <property type="molecule type" value="Genomic_DNA"/>
</dbReference>
<sequence>MVSVVCDSDEGRRNQVAGGDAEIETVYGLCGLRLRRRARNRVAGGDYWVFFDKQHKESTPRARELEETEVSSPPLAVGGCDWVTGGESEN</sequence>
<name>A0ACB9E092_CICIN</name>
<gene>
    <name evidence="1" type="ORF">L2E82_24331</name>
</gene>
<evidence type="ECO:0000313" key="2">
    <source>
        <dbReference type="Proteomes" id="UP001055811"/>
    </source>
</evidence>
<accession>A0ACB9E092</accession>
<dbReference type="Proteomes" id="UP001055811">
    <property type="component" value="Linkage Group LG04"/>
</dbReference>
<reference evidence="2" key="1">
    <citation type="journal article" date="2022" name="Mol. Ecol. Resour.">
        <title>The genomes of chicory, endive, great burdock and yacon provide insights into Asteraceae palaeo-polyploidization history and plant inulin production.</title>
        <authorList>
            <person name="Fan W."/>
            <person name="Wang S."/>
            <person name="Wang H."/>
            <person name="Wang A."/>
            <person name="Jiang F."/>
            <person name="Liu H."/>
            <person name="Zhao H."/>
            <person name="Xu D."/>
            <person name="Zhang Y."/>
        </authorList>
    </citation>
    <scope>NUCLEOTIDE SEQUENCE [LARGE SCALE GENOMIC DNA]</scope>
    <source>
        <strain evidence="2">cv. Punajuju</strain>
    </source>
</reference>
<evidence type="ECO:0000313" key="1">
    <source>
        <dbReference type="EMBL" id="KAI3752354.1"/>
    </source>
</evidence>
<protein>
    <submittedName>
        <fullName evidence="1">Uncharacterized protein</fullName>
    </submittedName>
</protein>
<keyword evidence="2" id="KW-1185">Reference proteome</keyword>
<organism evidence="1 2">
    <name type="scientific">Cichorium intybus</name>
    <name type="common">Chicory</name>
    <dbReference type="NCBI Taxonomy" id="13427"/>
    <lineage>
        <taxon>Eukaryota</taxon>
        <taxon>Viridiplantae</taxon>
        <taxon>Streptophyta</taxon>
        <taxon>Embryophyta</taxon>
        <taxon>Tracheophyta</taxon>
        <taxon>Spermatophyta</taxon>
        <taxon>Magnoliopsida</taxon>
        <taxon>eudicotyledons</taxon>
        <taxon>Gunneridae</taxon>
        <taxon>Pentapetalae</taxon>
        <taxon>asterids</taxon>
        <taxon>campanulids</taxon>
        <taxon>Asterales</taxon>
        <taxon>Asteraceae</taxon>
        <taxon>Cichorioideae</taxon>
        <taxon>Cichorieae</taxon>
        <taxon>Cichoriinae</taxon>
        <taxon>Cichorium</taxon>
    </lineage>
</organism>
<comment type="caution">
    <text evidence="1">The sequence shown here is derived from an EMBL/GenBank/DDBJ whole genome shotgun (WGS) entry which is preliminary data.</text>
</comment>
<proteinExistence type="predicted"/>
<reference evidence="1 2" key="2">
    <citation type="journal article" date="2022" name="Mol. Ecol. Resour.">
        <title>The genomes of chicory, endive, great burdock and yacon provide insights into Asteraceae paleo-polyploidization history and plant inulin production.</title>
        <authorList>
            <person name="Fan W."/>
            <person name="Wang S."/>
            <person name="Wang H."/>
            <person name="Wang A."/>
            <person name="Jiang F."/>
            <person name="Liu H."/>
            <person name="Zhao H."/>
            <person name="Xu D."/>
            <person name="Zhang Y."/>
        </authorList>
    </citation>
    <scope>NUCLEOTIDE SEQUENCE [LARGE SCALE GENOMIC DNA]</scope>
    <source>
        <strain evidence="2">cv. Punajuju</strain>
        <tissue evidence="1">Leaves</tissue>
    </source>
</reference>